<dbReference type="InterPro" id="IPR019489">
    <property type="entry name" value="Clp_ATPase_C"/>
</dbReference>
<proteinExistence type="predicted"/>
<dbReference type="Pfam" id="PF10431">
    <property type="entry name" value="ClpB_D2-small"/>
    <property type="match status" value="1"/>
</dbReference>
<dbReference type="GO" id="GO:0005524">
    <property type="term" value="F:ATP binding"/>
    <property type="evidence" value="ECO:0007669"/>
    <property type="project" value="UniProtKB-KW"/>
</dbReference>
<dbReference type="Proteomes" id="UP000198406">
    <property type="component" value="Unassembled WGS sequence"/>
</dbReference>
<organism evidence="4 5">
    <name type="scientific">Fistulifera solaris</name>
    <name type="common">Oleaginous diatom</name>
    <dbReference type="NCBI Taxonomy" id="1519565"/>
    <lineage>
        <taxon>Eukaryota</taxon>
        <taxon>Sar</taxon>
        <taxon>Stramenopiles</taxon>
        <taxon>Ochrophyta</taxon>
        <taxon>Bacillariophyta</taxon>
        <taxon>Bacillariophyceae</taxon>
        <taxon>Bacillariophycidae</taxon>
        <taxon>Naviculales</taxon>
        <taxon>Naviculaceae</taxon>
        <taxon>Fistulifera</taxon>
    </lineage>
</organism>
<evidence type="ECO:0000259" key="3">
    <source>
        <dbReference type="Pfam" id="PF10431"/>
    </source>
</evidence>
<keyword evidence="2" id="KW-0067">ATP-binding</keyword>
<accession>A0A1Z5JFT4</accession>
<comment type="caution">
    <text evidence="4">The sequence shown here is derived from an EMBL/GenBank/DDBJ whole genome shotgun (WGS) entry which is preliminary data.</text>
</comment>
<evidence type="ECO:0000256" key="2">
    <source>
        <dbReference type="ARBA" id="ARBA00022840"/>
    </source>
</evidence>
<gene>
    <name evidence="4" type="ORF">FisN_15Hu349</name>
</gene>
<dbReference type="EMBL" id="BDSP01000055">
    <property type="protein sequence ID" value="GAX12864.1"/>
    <property type="molecule type" value="Genomic_DNA"/>
</dbReference>
<evidence type="ECO:0000313" key="5">
    <source>
        <dbReference type="Proteomes" id="UP000198406"/>
    </source>
</evidence>
<keyword evidence="5" id="KW-1185">Reference proteome</keyword>
<dbReference type="AlphaFoldDB" id="A0A1Z5JFT4"/>
<evidence type="ECO:0000313" key="4">
    <source>
        <dbReference type="EMBL" id="GAX12864.1"/>
    </source>
</evidence>
<name>A0A1Z5JFT4_FISSO</name>
<protein>
    <recommendedName>
        <fullName evidence="3">Clp ATPase C-terminal domain-containing protein</fullName>
    </recommendedName>
</protein>
<keyword evidence="1" id="KW-0547">Nucleotide-binding</keyword>
<dbReference type="Gene3D" id="1.10.8.60">
    <property type="match status" value="1"/>
</dbReference>
<reference evidence="4 5" key="1">
    <citation type="journal article" date="2015" name="Plant Cell">
        <title>Oil accumulation by the oleaginous diatom Fistulifera solaris as revealed by the genome and transcriptome.</title>
        <authorList>
            <person name="Tanaka T."/>
            <person name="Maeda Y."/>
            <person name="Veluchamy A."/>
            <person name="Tanaka M."/>
            <person name="Abida H."/>
            <person name="Marechal E."/>
            <person name="Bowler C."/>
            <person name="Muto M."/>
            <person name="Sunaga Y."/>
            <person name="Tanaka M."/>
            <person name="Yoshino T."/>
            <person name="Taniguchi T."/>
            <person name="Fukuda Y."/>
            <person name="Nemoto M."/>
            <person name="Matsumoto M."/>
            <person name="Wong P.S."/>
            <person name="Aburatani S."/>
            <person name="Fujibuchi W."/>
        </authorList>
    </citation>
    <scope>NUCLEOTIDE SEQUENCE [LARGE SCALE GENOMIC DNA]</scope>
    <source>
        <strain evidence="4 5">JPCC DA0580</strain>
    </source>
</reference>
<dbReference type="OrthoDB" id="47330at2759"/>
<feature type="domain" description="Clp ATPase C-terminal" evidence="3">
    <location>
        <begin position="9"/>
        <end position="56"/>
    </location>
</feature>
<sequence length="112" mass="12175">MEIIVNPPLLSQVLREGSAHADEFGARPMRRAAQRYVEDPLSDVILQRFLKKGDSAVLDVGSERSIRITRKRDGAHIEVAVEDSGGGIGDVGRAKRAFTNGENAMTGSVERT</sequence>
<dbReference type="InParanoid" id="A0A1Z5JFT4"/>
<evidence type="ECO:0000256" key="1">
    <source>
        <dbReference type="ARBA" id="ARBA00022741"/>
    </source>
</evidence>